<feature type="transmembrane region" description="Helical" evidence="6">
    <location>
        <begin position="39"/>
        <end position="61"/>
    </location>
</feature>
<reference evidence="8" key="1">
    <citation type="submission" date="2018-06" db="EMBL/GenBank/DDBJ databases">
        <authorList>
            <person name="Zhirakovskaya E."/>
        </authorList>
    </citation>
    <scope>NUCLEOTIDE SEQUENCE</scope>
</reference>
<organism evidence="8">
    <name type="scientific">hydrothermal vent metagenome</name>
    <dbReference type="NCBI Taxonomy" id="652676"/>
    <lineage>
        <taxon>unclassified sequences</taxon>
        <taxon>metagenomes</taxon>
        <taxon>ecological metagenomes</taxon>
    </lineage>
</organism>
<evidence type="ECO:0000256" key="3">
    <source>
        <dbReference type="ARBA" id="ARBA00022692"/>
    </source>
</evidence>
<sequence>MKAILKLVLIIGLLIGASIIWPVNEWMQAMIVWVKASGAWGVAAFAVIYIISTVMLIPASLLTLGAGFIYGPWWGTLLVSPVSVTAAFVAFSLARGRMRPWVQAKVANNPRFGLVDRAVGDQGFKIVMLLRLSPVFPFTFLNYALGLTRVKGQSYVLASFIGMLPATFLYTYLGSLVTNVTELAAAPKQGAEDAQSIFIWVGFAVTVMVTAYVTYLARRALRDTIAEGETP</sequence>
<dbReference type="InterPro" id="IPR032816">
    <property type="entry name" value="VTT_dom"/>
</dbReference>
<dbReference type="Pfam" id="PF09335">
    <property type="entry name" value="VTT_dom"/>
    <property type="match status" value="1"/>
</dbReference>
<protein>
    <submittedName>
        <fullName evidence="8">DedA family protein, putative</fullName>
    </submittedName>
</protein>
<proteinExistence type="predicted"/>
<evidence type="ECO:0000256" key="2">
    <source>
        <dbReference type="ARBA" id="ARBA00022475"/>
    </source>
</evidence>
<feature type="transmembrane region" description="Helical" evidence="6">
    <location>
        <begin position="197"/>
        <end position="217"/>
    </location>
</feature>
<name>A0A3B0RMW7_9ZZZZ</name>
<keyword evidence="5 6" id="KW-0472">Membrane</keyword>
<evidence type="ECO:0000256" key="1">
    <source>
        <dbReference type="ARBA" id="ARBA00004651"/>
    </source>
</evidence>
<evidence type="ECO:0000256" key="4">
    <source>
        <dbReference type="ARBA" id="ARBA00022989"/>
    </source>
</evidence>
<feature type="transmembrane region" description="Helical" evidence="6">
    <location>
        <begin position="155"/>
        <end position="177"/>
    </location>
</feature>
<dbReference type="AlphaFoldDB" id="A0A3B0RMW7"/>
<evidence type="ECO:0000256" key="5">
    <source>
        <dbReference type="ARBA" id="ARBA00023136"/>
    </source>
</evidence>
<keyword evidence="4 6" id="KW-1133">Transmembrane helix</keyword>
<keyword evidence="3 6" id="KW-0812">Transmembrane</keyword>
<feature type="domain" description="VTT" evidence="7">
    <location>
        <begin position="57"/>
        <end position="175"/>
    </location>
</feature>
<accession>A0A3B0RMW7</accession>
<comment type="subcellular location">
    <subcellularLocation>
        <location evidence="1">Cell membrane</location>
        <topology evidence="1">Multi-pass membrane protein</topology>
    </subcellularLocation>
</comment>
<gene>
    <name evidence="8" type="ORF">MNBD_ALPHA02-522</name>
</gene>
<evidence type="ECO:0000313" key="8">
    <source>
        <dbReference type="EMBL" id="VAV89548.1"/>
    </source>
</evidence>
<evidence type="ECO:0000259" key="7">
    <source>
        <dbReference type="Pfam" id="PF09335"/>
    </source>
</evidence>
<keyword evidence="2" id="KW-1003">Cell membrane</keyword>
<dbReference type="PANTHER" id="PTHR12677">
    <property type="entry name" value="GOLGI APPARATUS MEMBRANE PROTEIN TVP38-RELATED"/>
    <property type="match status" value="1"/>
</dbReference>
<dbReference type="InterPro" id="IPR015414">
    <property type="entry name" value="TMEM64"/>
</dbReference>
<dbReference type="GO" id="GO:0005886">
    <property type="term" value="C:plasma membrane"/>
    <property type="evidence" value="ECO:0007669"/>
    <property type="project" value="UniProtKB-SubCell"/>
</dbReference>
<evidence type="ECO:0000256" key="6">
    <source>
        <dbReference type="SAM" id="Phobius"/>
    </source>
</evidence>
<dbReference type="EMBL" id="UOED01000046">
    <property type="protein sequence ID" value="VAV89548.1"/>
    <property type="molecule type" value="Genomic_DNA"/>
</dbReference>
<feature type="transmembrane region" description="Helical" evidence="6">
    <location>
        <begin position="6"/>
        <end position="27"/>
    </location>
</feature>
<dbReference type="PANTHER" id="PTHR12677:SF59">
    <property type="entry name" value="GOLGI APPARATUS MEMBRANE PROTEIN TVP38-RELATED"/>
    <property type="match status" value="1"/>
</dbReference>
<feature type="transmembrane region" description="Helical" evidence="6">
    <location>
        <begin position="73"/>
        <end position="94"/>
    </location>
</feature>